<reference evidence="2" key="1">
    <citation type="journal article" date="2022" name="Mol. Ecol. Resour.">
        <title>The genomes of chicory, endive, great burdock and yacon provide insights into Asteraceae palaeo-polyploidization history and plant inulin production.</title>
        <authorList>
            <person name="Fan W."/>
            <person name="Wang S."/>
            <person name="Wang H."/>
            <person name="Wang A."/>
            <person name="Jiang F."/>
            <person name="Liu H."/>
            <person name="Zhao H."/>
            <person name="Xu D."/>
            <person name="Zhang Y."/>
        </authorList>
    </citation>
    <scope>NUCLEOTIDE SEQUENCE [LARGE SCALE GENOMIC DNA]</scope>
    <source>
        <strain evidence="2">cv. Yunnan</strain>
    </source>
</reference>
<gene>
    <name evidence="1" type="ORF">L1987_79065</name>
</gene>
<organism evidence="1 2">
    <name type="scientific">Smallanthus sonchifolius</name>
    <dbReference type="NCBI Taxonomy" id="185202"/>
    <lineage>
        <taxon>Eukaryota</taxon>
        <taxon>Viridiplantae</taxon>
        <taxon>Streptophyta</taxon>
        <taxon>Embryophyta</taxon>
        <taxon>Tracheophyta</taxon>
        <taxon>Spermatophyta</taxon>
        <taxon>Magnoliopsida</taxon>
        <taxon>eudicotyledons</taxon>
        <taxon>Gunneridae</taxon>
        <taxon>Pentapetalae</taxon>
        <taxon>asterids</taxon>
        <taxon>campanulids</taxon>
        <taxon>Asterales</taxon>
        <taxon>Asteraceae</taxon>
        <taxon>Asteroideae</taxon>
        <taxon>Heliantheae alliance</taxon>
        <taxon>Millerieae</taxon>
        <taxon>Smallanthus</taxon>
    </lineage>
</organism>
<reference evidence="1 2" key="2">
    <citation type="journal article" date="2022" name="Mol. Ecol. Resour.">
        <title>The genomes of chicory, endive, great burdock and yacon provide insights into Asteraceae paleo-polyploidization history and plant inulin production.</title>
        <authorList>
            <person name="Fan W."/>
            <person name="Wang S."/>
            <person name="Wang H."/>
            <person name="Wang A."/>
            <person name="Jiang F."/>
            <person name="Liu H."/>
            <person name="Zhao H."/>
            <person name="Xu D."/>
            <person name="Zhang Y."/>
        </authorList>
    </citation>
    <scope>NUCLEOTIDE SEQUENCE [LARGE SCALE GENOMIC DNA]</scope>
    <source>
        <strain evidence="2">cv. Yunnan</strain>
        <tissue evidence="1">Leaves</tissue>
    </source>
</reference>
<proteinExistence type="predicted"/>
<evidence type="ECO:0000313" key="1">
    <source>
        <dbReference type="EMBL" id="KAI3696056.1"/>
    </source>
</evidence>
<dbReference type="Proteomes" id="UP001056120">
    <property type="component" value="Linkage Group LG26"/>
</dbReference>
<protein>
    <submittedName>
        <fullName evidence="1">Uncharacterized protein</fullName>
    </submittedName>
</protein>
<keyword evidence="2" id="KW-1185">Reference proteome</keyword>
<comment type="caution">
    <text evidence="1">The sequence shown here is derived from an EMBL/GenBank/DDBJ whole genome shotgun (WGS) entry which is preliminary data.</text>
</comment>
<dbReference type="EMBL" id="CM042043">
    <property type="protein sequence ID" value="KAI3696056.1"/>
    <property type="molecule type" value="Genomic_DNA"/>
</dbReference>
<name>A0ACB8ZFG5_9ASTR</name>
<sequence>MAVQAQVYSDHNQNNNNDKMGFFNLPQDWVLMPNSSVFQFGDEHKSLCSSYQQDQGFMDLGSDYRNLISTSNSRRNGMIGFQDLSSELERQRLEMNCFLHFQNEKLKTVLNEETRKREVILMQNYESKMKAIIEAKDEVLNTAKMRTKKLQNYLIMADKESKIWERKAKESEAMMIELNTVLKQARARTHEDAESICDGDDDEKERHGKTVCKDVKSNVPPYKAIKAQNKAHRVNNAFKVGETSPINTTLPRIESLLPKFQSQDLLLTAESLTLVSQILGALKIPSIGFFRSLLLSCL</sequence>
<accession>A0ACB8ZFG5</accession>
<evidence type="ECO:0000313" key="2">
    <source>
        <dbReference type="Proteomes" id="UP001056120"/>
    </source>
</evidence>